<dbReference type="Pfam" id="PF00400">
    <property type="entry name" value="WD40"/>
    <property type="match status" value="6"/>
</dbReference>
<dbReference type="InterPro" id="IPR001680">
    <property type="entry name" value="WD40_rpt"/>
</dbReference>
<feature type="repeat" description="WD" evidence="3">
    <location>
        <begin position="619"/>
        <end position="660"/>
    </location>
</feature>
<evidence type="ECO:0000313" key="5">
    <source>
        <dbReference type="Proteomes" id="UP001162131"/>
    </source>
</evidence>
<evidence type="ECO:0000256" key="1">
    <source>
        <dbReference type="ARBA" id="ARBA00022574"/>
    </source>
</evidence>
<dbReference type="SUPFAM" id="SSF50998">
    <property type="entry name" value="Quinoprotein alcohol dehydrogenase-like"/>
    <property type="match status" value="1"/>
</dbReference>
<keyword evidence="2" id="KW-0677">Repeat</keyword>
<gene>
    <name evidence="4" type="ORF">BSTOLATCC_MIC9872</name>
</gene>
<dbReference type="InterPro" id="IPR036322">
    <property type="entry name" value="WD40_repeat_dom_sf"/>
</dbReference>
<protein>
    <submittedName>
        <fullName evidence="4">Uncharacterized protein</fullName>
    </submittedName>
</protein>
<name>A0AAU9IGM4_9CILI</name>
<dbReference type="InterPro" id="IPR011047">
    <property type="entry name" value="Quinoprotein_ADH-like_sf"/>
</dbReference>
<organism evidence="4 5">
    <name type="scientific">Blepharisma stoltei</name>
    <dbReference type="NCBI Taxonomy" id="1481888"/>
    <lineage>
        <taxon>Eukaryota</taxon>
        <taxon>Sar</taxon>
        <taxon>Alveolata</taxon>
        <taxon>Ciliophora</taxon>
        <taxon>Postciliodesmatophora</taxon>
        <taxon>Heterotrichea</taxon>
        <taxon>Heterotrichida</taxon>
        <taxon>Blepharismidae</taxon>
        <taxon>Blepharisma</taxon>
    </lineage>
</organism>
<dbReference type="InterPro" id="IPR050505">
    <property type="entry name" value="WDR55/POC1"/>
</dbReference>
<dbReference type="EMBL" id="CAJZBQ010000011">
    <property type="protein sequence ID" value="CAG9314075.1"/>
    <property type="molecule type" value="Genomic_DNA"/>
</dbReference>
<dbReference type="Proteomes" id="UP001162131">
    <property type="component" value="Unassembled WGS sequence"/>
</dbReference>
<dbReference type="InterPro" id="IPR015943">
    <property type="entry name" value="WD40/YVTN_repeat-like_dom_sf"/>
</dbReference>
<feature type="repeat" description="WD" evidence="3">
    <location>
        <begin position="125"/>
        <end position="166"/>
    </location>
</feature>
<dbReference type="PRINTS" id="PR00320">
    <property type="entry name" value="GPROTEINBRPT"/>
</dbReference>
<dbReference type="InterPro" id="IPR020472">
    <property type="entry name" value="WD40_PAC1"/>
</dbReference>
<keyword evidence="1 3" id="KW-0853">WD repeat</keyword>
<keyword evidence="5" id="KW-1185">Reference proteome</keyword>
<feature type="repeat" description="WD" evidence="3">
    <location>
        <begin position="579"/>
        <end position="618"/>
    </location>
</feature>
<dbReference type="PROSITE" id="PS50082">
    <property type="entry name" value="WD_REPEATS_2"/>
    <property type="match status" value="5"/>
</dbReference>
<sequence length="764" mass="86969">MEFVPVATFHHPDIPLRLKIRRQSSQIRVTSCLYVSTEEALYAGLSNGQIFVWRKRSADKPLAPKECDLINISDKDNHKGDVTCLVYEEKLYEGIIVSGSADSKIKIWVKDLQNKTKNYACKQTLVEHQGTILSVAISSQHDLIATSSTDQTIKIWRQQPGRELLLFPFYVCVQTLTDHIAPKHLEIGAMGVWVTSILWKEGDELQLLAGDSEGTINIYKPREFSRDHIELGLEKKSGTVHRLIISKLILVPQENFVFSISFDQYFKGLDATNGSEFVNVRNTNRCYFTALLWDNTGHELIVADEMGYVGVWNVYHEKPIFWERVFDEEKKIIWLALRESKRELIVATETVIQIFFMRRGQSSHDIQGHDGPVLKIHAQEAHQIHRLHSNNKPRFITASIDNTIKVWDFSDLQVICSMTAPMRAEISCMCFLSMSSLIATGHENGTLMLWNPEINEKIKLKCDPGYGHNNTVSGVCQALFKDIEYLISIGYDSRICIWEITERTSALRQAADGSAGITVFPSLRNSFLTTQHKRFTRSETGDELLCVTYDSIRGKIVVGGNSTEIQLWDMQSLDYTGFLQGHIDSVISLCIEQNFLFSGSDDRSIRIWDLENIQPLYVLHGHTMPVHDLLIIPESGHLISCSHDGKILIWSTETHEIVKTVERADHLNCLAFLSIQNILMVGTEESTIITVPIEPIYGNPYGLDHTVNKAQVHMEKKIRMKRGENVEFSDDTRSIASEDILEEYPDPAEEHLKEMFIKSKSKEQ</sequence>
<comment type="caution">
    <text evidence="4">The sequence shown here is derived from an EMBL/GenBank/DDBJ whole genome shotgun (WGS) entry which is preliminary data.</text>
</comment>
<dbReference type="PANTHER" id="PTHR44019">
    <property type="entry name" value="WD REPEAT-CONTAINING PROTEIN 55"/>
    <property type="match status" value="1"/>
</dbReference>
<dbReference type="PROSITE" id="PS50294">
    <property type="entry name" value="WD_REPEATS_REGION"/>
    <property type="match status" value="4"/>
</dbReference>
<dbReference type="SUPFAM" id="SSF50978">
    <property type="entry name" value="WD40 repeat-like"/>
    <property type="match status" value="2"/>
</dbReference>
<dbReference type="PANTHER" id="PTHR44019:SF8">
    <property type="entry name" value="POC1 CENTRIOLAR PROTEIN HOMOLOG"/>
    <property type="match status" value="1"/>
</dbReference>
<dbReference type="AlphaFoldDB" id="A0AAU9IGM4"/>
<reference evidence="4" key="1">
    <citation type="submission" date="2021-09" db="EMBL/GenBank/DDBJ databases">
        <authorList>
            <consortium name="AG Swart"/>
            <person name="Singh M."/>
            <person name="Singh A."/>
            <person name="Seah K."/>
            <person name="Emmerich C."/>
        </authorList>
    </citation>
    <scope>NUCLEOTIDE SEQUENCE</scope>
    <source>
        <strain evidence="4">ATCC30299</strain>
    </source>
</reference>
<evidence type="ECO:0000256" key="2">
    <source>
        <dbReference type="ARBA" id="ARBA00022737"/>
    </source>
</evidence>
<proteinExistence type="predicted"/>
<dbReference type="Gene3D" id="2.130.10.10">
    <property type="entry name" value="YVTN repeat-like/Quinoprotein amine dehydrogenase"/>
    <property type="match status" value="3"/>
</dbReference>
<dbReference type="InterPro" id="IPR019775">
    <property type="entry name" value="WD40_repeat_CS"/>
</dbReference>
<dbReference type="PROSITE" id="PS00678">
    <property type="entry name" value="WD_REPEATS_1"/>
    <property type="match status" value="1"/>
</dbReference>
<evidence type="ECO:0000256" key="3">
    <source>
        <dbReference type="PROSITE-ProRule" id="PRU00221"/>
    </source>
</evidence>
<accession>A0AAU9IGM4</accession>
<dbReference type="CDD" id="cd00200">
    <property type="entry name" value="WD40"/>
    <property type="match status" value="1"/>
</dbReference>
<evidence type="ECO:0000313" key="4">
    <source>
        <dbReference type="EMBL" id="CAG9314075.1"/>
    </source>
</evidence>
<dbReference type="SMART" id="SM00320">
    <property type="entry name" value="WD40"/>
    <property type="match status" value="11"/>
</dbReference>
<feature type="repeat" description="WD" evidence="3">
    <location>
        <begin position="75"/>
        <end position="108"/>
    </location>
</feature>
<feature type="repeat" description="WD" evidence="3">
    <location>
        <begin position="395"/>
        <end position="417"/>
    </location>
</feature>